<evidence type="ECO:0000313" key="4">
    <source>
        <dbReference type="Proteomes" id="UP000297540"/>
    </source>
</evidence>
<dbReference type="Pfam" id="PF00578">
    <property type="entry name" value="AhpC-TSA"/>
    <property type="match status" value="1"/>
</dbReference>
<dbReference type="PANTHER" id="PTHR42852:SF13">
    <property type="entry name" value="PROTEIN DIPZ"/>
    <property type="match status" value="1"/>
</dbReference>
<proteinExistence type="predicted"/>
<feature type="chain" id="PRO_5021368667" evidence="1">
    <location>
        <begin position="21"/>
        <end position="158"/>
    </location>
</feature>
<dbReference type="InterPro" id="IPR000866">
    <property type="entry name" value="AhpC/TSA"/>
</dbReference>
<dbReference type="SUPFAM" id="SSF52833">
    <property type="entry name" value="Thioredoxin-like"/>
    <property type="match status" value="1"/>
</dbReference>
<organism evidence="3 4">
    <name type="scientific">Mucilaginibacter psychrotolerans</name>
    <dbReference type="NCBI Taxonomy" id="1524096"/>
    <lineage>
        <taxon>Bacteria</taxon>
        <taxon>Pseudomonadati</taxon>
        <taxon>Bacteroidota</taxon>
        <taxon>Sphingobacteriia</taxon>
        <taxon>Sphingobacteriales</taxon>
        <taxon>Sphingobacteriaceae</taxon>
        <taxon>Mucilaginibacter</taxon>
    </lineage>
</organism>
<feature type="domain" description="Thioredoxin" evidence="2">
    <location>
        <begin position="20"/>
        <end position="158"/>
    </location>
</feature>
<dbReference type="CDD" id="cd02966">
    <property type="entry name" value="TlpA_like_family"/>
    <property type="match status" value="1"/>
</dbReference>
<evidence type="ECO:0000256" key="1">
    <source>
        <dbReference type="SAM" id="SignalP"/>
    </source>
</evidence>
<dbReference type="InterPro" id="IPR013766">
    <property type="entry name" value="Thioredoxin_domain"/>
</dbReference>
<comment type="caution">
    <text evidence="3">The sequence shown here is derived from an EMBL/GenBank/DDBJ whole genome shotgun (WGS) entry which is preliminary data.</text>
</comment>
<dbReference type="Gene3D" id="3.40.30.10">
    <property type="entry name" value="Glutaredoxin"/>
    <property type="match status" value="1"/>
</dbReference>
<dbReference type="GO" id="GO:0016491">
    <property type="term" value="F:oxidoreductase activity"/>
    <property type="evidence" value="ECO:0007669"/>
    <property type="project" value="InterPro"/>
</dbReference>
<dbReference type="PANTHER" id="PTHR42852">
    <property type="entry name" value="THIOL:DISULFIDE INTERCHANGE PROTEIN DSBE"/>
    <property type="match status" value="1"/>
</dbReference>
<dbReference type="InterPro" id="IPR036249">
    <property type="entry name" value="Thioredoxin-like_sf"/>
</dbReference>
<name>A0A4Y8SKY7_9SPHI</name>
<keyword evidence="1" id="KW-0732">Signal</keyword>
<dbReference type="GO" id="GO:0016209">
    <property type="term" value="F:antioxidant activity"/>
    <property type="evidence" value="ECO:0007669"/>
    <property type="project" value="InterPro"/>
</dbReference>
<keyword evidence="4" id="KW-1185">Reference proteome</keyword>
<dbReference type="AlphaFoldDB" id="A0A4Y8SKY7"/>
<dbReference type="InterPro" id="IPR050553">
    <property type="entry name" value="Thioredoxin_ResA/DsbE_sf"/>
</dbReference>
<dbReference type="OrthoDB" id="9815205at2"/>
<sequence>MKKIIILLLLTFVCAIHSHAQRVKLITSGQLTRRLSQGHDTTYIVNFWATWCKPCIKELPVFAQIQQQLSGKPLEVIFVSTDDYHKGLKNIGTFVEKHDLGGEIYLMNEPPAIYLPAINKNWTGSLPATLVVWPGKREWKLYKEVLTYEQLLSLLNAD</sequence>
<feature type="signal peptide" evidence="1">
    <location>
        <begin position="1"/>
        <end position="20"/>
    </location>
</feature>
<dbReference type="RefSeq" id="WP_133227268.1">
    <property type="nucleotide sequence ID" value="NZ_SOZE01000003.1"/>
</dbReference>
<evidence type="ECO:0000313" key="3">
    <source>
        <dbReference type="EMBL" id="TFF39719.1"/>
    </source>
</evidence>
<dbReference type="Proteomes" id="UP000297540">
    <property type="component" value="Unassembled WGS sequence"/>
</dbReference>
<dbReference type="PROSITE" id="PS51352">
    <property type="entry name" value="THIOREDOXIN_2"/>
    <property type="match status" value="1"/>
</dbReference>
<evidence type="ECO:0000259" key="2">
    <source>
        <dbReference type="PROSITE" id="PS51352"/>
    </source>
</evidence>
<reference evidence="3 4" key="1">
    <citation type="journal article" date="2017" name="Int. J. Syst. Evol. Microbiol.">
        <title>Mucilaginibacterpsychrotolerans sp. nov., isolated from peatlands.</title>
        <authorList>
            <person name="Deng Y."/>
            <person name="Shen L."/>
            <person name="Xu B."/>
            <person name="Liu Y."/>
            <person name="Gu Z."/>
            <person name="Liu H."/>
            <person name="Zhou Y."/>
        </authorList>
    </citation>
    <scope>NUCLEOTIDE SEQUENCE [LARGE SCALE GENOMIC DNA]</scope>
    <source>
        <strain evidence="3 4">NH7-4</strain>
    </source>
</reference>
<accession>A0A4Y8SKY7</accession>
<gene>
    <name evidence="3" type="ORF">E2R66_04965</name>
</gene>
<dbReference type="EMBL" id="SOZE01000003">
    <property type="protein sequence ID" value="TFF39719.1"/>
    <property type="molecule type" value="Genomic_DNA"/>
</dbReference>
<protein>
    <submittedName>
        <fullName evidence="3">TlpA family protein disulfide reductase</fullName>
    </submittedName>
</protein>